<reference evidence="3" key="3">
    <citation type="submission" date="2020-01" db="EMBL/GenBank/DDBJ databases">
        <authorList>
            <person name="Korhonen P.K.K."/>
            <person name="Guangxu M.G."/>
            <person name="Wang T.W."/>
            <person name="Stroehlein A.J.S."/>
            <person name="Young N.D."/>
            <person name="Ang C.-S.A."/>
            <person name="Fernando D.W.F."/>
            <person name="Lu H.L."/>
            <person name="Taylor S.T."/>
            <person name="Ehtesham M.E.M."/>
            <person name="Najaraj S.H.N."/>
            <person name="Harsha G.H.G."/>
            <person name="Madugundu A.M."/>
            <person name="Renuse S.R."/>
            <person name="Holt D.H."/>
            <person name="Pandey A.P."/>
            <person name="Papenfuss A.P."/>
            <person name="Gasser R.B.G."/>
            <person name="Fischer K.F."/>
        </authorList>
    </citation>
    <scope>NUCLEOTIDE SEQUENCE</scope>
    <source>
        <strain evidence="3">SSS_KF_BRIS2020</strain>
    </source>
</reference>
<evidence type="ECO:0000256" key="2">
    <source>
        <dbReference type="SAM" id="SignalP"/>
    </source>
</evidence>
<evidence type="ECO:0000313" key="7">
    <source>
        <dbReference type="Proteomes" id="UP000616769"/>
    </source>
</evidence>
<keyword evidence="2" id="KW-0732">Signal</keyword>
<evidence type="ECO:0000313" key="4">
    <source>
        <dbReference type="EMBL" id="KPM10557.1"/>
    </source>
</evidence>
<reference evidence="6" key="2">
    <citation type="journal article" date="2020" name="PLoS Negl. Trop. Dis.">
        <title>High-quality nuclear genome for Sarcoptes scabiei-A critical resource for a neglected parasite.</title>
        <authorList>
            <person name="Korhonen P.K."/>
            <person name="Gasser R.B."/>
            <person name="Ma G."/>
            <person name="Wang T."/>
            <person name="Stroehlein A.J."/>
            <person name="Young N.D."/>
            <person name="Ang C.S."/>
            <person name="Fernando D.D."/>
            <person name="Lu H.C."/>
            <person name="Taylor S."/>
            <person name="Reynolds S.L."/>
            <person name="Mofiz E."/>
            <person name="Najaraj S.H."/>
            <person name="Gowda H."/>
            <person name="Madugundu A."/>
            <person name="Renuse S."/>
            <person name="Holt D."/>
            <person name="Pandey A."/>
            <person name="Papenfuss A.T."/>
            <person name="Fischer K."/>
        </authorList>
    </citation>
    <scope>NUCLEOTIDE SEQUENCE [LARGE SCALE GENOMIC DNA]</scope>
</reference>
<evidence type="ECO:0000313" key="5">
    <source>
        <dbReference type="EnsemblMetazoa" id="KAF7487905.1"/>
    </source>
</evidence>
<gene>
    <name evidence="4" type="ORF">QR98_0091150</name>
    <name evidence="3" type="ORF">SSS_7266</name>
</gene>
<dbReference type="EMBL" id="WVUK01000066">
    <property type="protein sequence ID" value="KAF7487905.1"/>
    <property type="molecule type" value="Genomic_DNA"/>
</dbReference>
<feature type="signal peptide" evidence="2">
    <location>
        <begin position="1"/>
        <end position="20"/>
    </location>
</feature>
<evidence type="ECO:0008006" key="8">
    <source>
        <dbReference type="Google" id="ProtNLM"/>
    </source>
</evidence>
<dbReference type="VEuPathDB" id="VectorBase:SSCA010116"/>
<feature type="compositionally biased region" description="Polar residues" evidence="1">
    <location>
        <begin position="26"/>
        <end position="41"/>
    </location>
</feature>
<reference evidence="5" key="4">
    <citation type="submission" date="2022-06" db="UniProtKB">
        <authorList>
            <consortium name="EnsemblMetazoa"/>
        </authorList>
    </citation>
    <scope>IDENTIFICATION</scope>
</reference>
<feature type="region of interest" description="Disordered" evidence="1">
    <location>
        <begin position="21"/>
        <end position="43"/>
    </location>
</feature>
<organism evidence="4 7">
    <name type="scientific">Sarcoptes scabiei</name>
    <name type="common">Itch mite</name>
    <name type="synonym">Acarus scabiei</name>
    <dbReference type="NCBI Taxonomy" id="52283"/>
    <lineage>
        <taxon>Eukaryota</taxon>
        <taxon>Metazoa</taxon>
        <taxon>Ecdysozoa</taxon>
        <taxon>Arthropoda</taxon>
        <taxon>Chelicerata</taxon>
        <taxon>Arachnida</taxon>
        <taxon>Acari</taxon>
        <taxon>Acariformes</taxon>
        <taxon>Sarcoptiformes</taxon>
        <taxon>Astigmata</taxon>
        <taxon>Psoroptidia</taxon>
        <taxon>Sarcoptoidea</taxon>
        <taxon>Sarcoptidae</taxon>
        <taxon>Sarcoptinae</taxon>
        <taxon>Sarcoptes</taxon>
    </lineage>
</organism>
<proteinExistence type="predicted"/>
<protein>
    <recommendedName>
        <fullName evidence="8">Secreted protein</fullName>
    </recommendedName>
</protein>
<dbReference type="Proteomes" id="UP000616769">
    <property type="component" value="Unassembled WGS sequence"/>
</dbReference>
<dbReference type="Proteomes" id="UP000070412">
    <property type="component" value="Unassembled WGS sequence"/>
</dbReference>
<dbReference type="AlphaFoldDB" id="A0A132AI06"/>
<sequence length="93" mass="10799">MLANLIINLVLIYLITSSSSDDENYRSVNLEDQSGSDPSDSIESKVYTLYPEDDDDANDRSWNRRQSSFNYHPSFLANFDDENLYDDQNDLYD</sequence>
<evidence type="ECO:0000256" key="1">
    <source>
        <dbReference type="SAM" id="MobiDB-lite"/>
    </source>
</evidence>
<name>A0A132AI06_SARSC</name>
<keyword evidence="6" id="KW-1185">Reference proteome</keyword>
<dbReference type="EMBL" id="JXLN01015424">
    <property type="protein sequence ID" value="KPM10557.1"/>
    <property type="molecule type" value="Genomic_DNA"/>
</dbReference>
<evidence type="ECO:0000313" key="3">
    <source>
        <dbReference type="EMBL" id="KAF7487905.1"/>
    </source>
</evidence>
<feature type="chain" id="PRO_5007287650" description="Secreted protein" evidence="2">
    <location>
        <begin position="21"/>
        <end position="93"/>
    </location>
</feature>
<accession>A0A132AI06</accession>
<dbReference type="EnsemblMetazoa" id="SSS_7266s_mrna">
    <property type="protein sequence ID" value="KAF7487905.1"/>
    <property type="gene ID" value="SSS_7266"/>
</dbReference>
<evidence type="ECO:0000313" key="6">
    <source>
        <dbReference type="Proteomes" id="UP000070412"/>
    </source>
</evidence>
<reference evidence="4 7" key="1">
    <citation type="journal article" date="2015" name="Parasit. Vectors">
        <title>Draft genome of the scabies mite.</title>
        <authorList>
            <person name="Rider S.D.Jr."/>
            <person name="Morgan M.S."/>
            <person name="Arlian L.G."/>
        </authorList>
    </citation>
    <scope>NUCLEOTIDE SEQUENCE [LARGE SCALE GENOMIC DNA]</scope>
    <source>
        <strain evidence="4">Arlian Lab</strain>
    </source>
</reference>